<reference evidence="4" key="1">
    <citation type="submission" date="2021-09" db="EMBL/GenBank/DDBJ databases">
        <authorList>
            <consortium name="AG Swart"/>
            <person name="Singh M."/>
            <person name="Singh A."/>
            <person name="Seah K."/>
            <person name="Emmerich C."/>
        </authorList>
    </citation>
    <scope>NUCLEOTIDE SEQUENCE</scope>
    <source>
        <strain evidence="4">ATCC30299</strain>
    </source>
</reference>
<dbReference type="Pfam" id="PF00515">
    <property type="entry name" value="TPR_1"/>
    <property type="match status" value="1"/>
</dbReference>
<name>A0AAU9IV73_9CILI</name>
<feature type="repeat" description="TPR" evidence="3">
    <location>
        <begin position="224"/>
        <end position="257"/>
    </location>
</feature>
<dbReference type="PANTHER" id="PTHR44858">
    <property type="entry name" value="TETRATRICOPEPTIDE REPEAT PROTEIN 6"/>
    <property type="match status" value="1"/>
</dbReference>
<feature type="repeat" description="TPR" evidence="3">
    <location>
        <begin position="121"/>
        <end position="154"/>
    </location>
</feature>
<protein>
    <submittedName>
        <fullName evidence="4">Uncharacterized protein</fullName>
    </submittedName>
</protein>
<evidence type="ECO:0000256" key="3">
    <source>
        <dbReference type="PROSITE-ProRule" id="PRU00339"/>
    </source>
</evidence>
<dbReference type="Gene3D" id="1.25.40.10">
    <property type="entry name" value="Tetratricopeptide repeat domain"/>
    <property type="match status" value="4"/>
</dbReference>
<feature type="repeat" description="TPR" evidence="3">
    <location>
        <begin position="622"/>
        <end position="655"/>
    </location>
</feature>
<keyword evidence="2 3" id="KW-0802">TPR repeat</keyword>
<dbReference type="Pfam" id="PF13181">
    <property type="entry name" value="TPR_8"/>
    <property type="match status" value="1"/>
</dbReference>
<dbReference type="Pfam" id="PF14559">
    <property type="entry name" value="TPR_19"/>
    <property type="match status" value="1"/>
</dbReference>
<evidence type="ECO:0000313" key="4">
    <source>
        <dbReference type="EMBL" id="CAG9315165.1"/>
    </source>
</evidence>
<dbReference type="PROSITE" id="PS50005">
    <property type="entry name" value="TPR"/>
    <property type="match status" value="4"/>
</dbReference>
<gene>
    <name evidence="4" type="ORF">BSTOLATCC_MIC12939</name>
</gene>
<dbReference type="SUPFAM" id="SSF48452">
    <property type="entry name" value="TPR-like"/>
    <property type="match status" value="4"/>
</dbReference>
<organism evidence="4 5">
    <name type="scientific">Blepharisma stoltei</name>
    <dbReference type="NCBI Taxonomy" id="1481888"/>
    <lineage>
        <taxon>Eukaryota</taxon>
        <taxon>Sar</taxon>
        <taxon>Alveolata</taxon>
        <taxon>Ciliophora</taxon>
        <taxon>Postciliodesmatophora</taxon>
        <taxon>Heterotrichea</taxon>
        <taxon>Heterotrichida</taxon>
        <taxon>Blepharismidae</taxon>
        <taxon>Blepharisma</taxon>
    </lineage>
</organism>
<dbReference type="Proteomes" id="UP001162131">
    <property type="component" value="Unassembled WGS sequence"/>
</dbReference>
<keyword evidence="1" id="KW-0677">Repeat</keyword>
<keyword evidence="5" id="KW-1185">Reference proteome</keyword>
<dbReference type="EMBL" id="CAJZBQ010000013">
    <property type="protein sequence ID" value="CAG9315165.1"/>
    <property type="molecule type" value="Genomic_DNA"/>
</dbReference>
<dbReference type="PROSITE" id="PS50293">
    <property type="entry name" value="TPR_REGION"/>
    <property type="match status" value="1"/>
</dbReference>
<accession>A0AAU9IV73</accession>
<evidence type="ECO:0000256" key="1">
    <source>
        <dbReference type="ARBA" id="ARBA00022737"/>
    </source>
</evidence>
<dbReference type="InterPro" id="IPR019734">
    <property type="entry name" value="TPR_rpt"/>
</dbReference>
<dbReference type="AlphaFoldDB" id="A0AAU9IV73"/>
<dbReference type="InterPro" id="IPR011990">
    <property type="entry name" value="TPR-like_helical_dom_sf"/>
</dbReference>
<comment type="caution">
    <text evidence="4">The sequence shown here is derived from an EMBL/GenBank/DDBJ whole genome shotgun (WGS) entry which is preliminary data.</text>
</comment>
<evidence type="ECO:0000256" key="2">
    <source>
        <dbReference type="ARBA" id="ARBA00022803"/>
    </source>
</evidence>
<dbReference type="InterPro" id="IPR050498">
    <property type="entry name" value="Ycf3"/>
</dbReference>
<dbReference type="SMART" id="SM00028">
    <property type="entry name" value="TPR"/>
    <property type="match status" value="15"/>
</dbReference>
<dbReference type="PANTHER" id="PTHR44858:SF1">
    <property type="entry name" value="UDP-N-ACETYLGLUCOSAMINE--PEPTIDE N-ACETYLGLUCOSAMINYLTRANSFERASE SPINDLY-RELATED"/>
    <property type="match status" value="1"/>
</dbReference>
<evidence type="ECO:0000313" key="5">
    <source>
        <dbReference type="Proteomes" id="UP001162131"/>
    </source>
</evidence>
<proteinExistence type="predicted"/>
<feature type="repeat" description="TPR" evidence="3">
    <location>
        <begin position="292"/>
        <end position="325"/>
    </location>
</feature>
<sequence length="1061" mass="120770">MSIRAQAPIAAVPVILQNINKVRYKSNGRPAAPRSSSLDNQRKFYPRVNKSFTCYQDMPLTLHSNKNRSFSTERPRNISLGEISPSYKLSTVKNLPSTSKLISGHPRPKDLEEARNKKESLTALLERGKSEMKLGQYLSGLKFFKKAVKEEPSNPEALYDIANCYICLGEHKKAIPDLLSLSRDYPYYNRQVYTALALCFVTINDNVTAIRQLSRGLIKFPKHSEAYILRGQLYNKQEKYDKAVMDFYKAISLNPAEGSAYLGLSDALIGMNDIPTAIKILSQAAQCEGTEVQAYLSKGKLNYNLQNYENAINDFDLAINVQKECAEAYYYKSLVLLNQDKLIDAALCLEQVIKFDSLDKNFTGAAIYNLGIIHIKQRDFYGAFYTFKRATDINLEIKEQRILKAYVDGVLCLMKRKFKEGVALLTRIIKKKNPLLKEYFGNCYAYRGYGYASLENHERSVRDFTASGKIQKLDNASEYNLMISQAIITFEKDADSALKLFKAANEKFPKNVEPFAYEAAVLLHAARRHKKILLADQAKDLLTKAIEFREAESDLYFFRGVTSYYLDKPIESIHDYEEAIEKADDNVPIHFIARGLCYIQLKLIQEAIQDFTIALQLDENLAEAYYYRGRCAFLTGDTTLAFLDFQKLILAKPKDPLVHVYAGNLLMLTGSVDDAAKAYSNSCSIEPTKTAHYQKAKCFLMLGSITEAIEELEKAQKIEVRLEVSFDLEILNVIKEAYNKDDLESSLKKSISRLSKALQLHTEGEVCSLKHLHNYKGIFFFFLGEFQKSQAEFKQAFGENEKVINDEEEDMKISSEILLENSEIIYNLALCYIMEEYYEAGFIHLNELLKFTEGPNKGKVLLLMGILQLALEQSEHARQLMLEGYKYDQDLVSAYLEEKPDIKILPFQSDSEYASKFSMAKISIGECHPVLVRPSFSLPKPLLPSMEFQTEDFIFSHFTVKSVKCKPEAPWLNRVKGAIQFTEKVQDIISETVSESEEESVPTQISSVFDNNYDKRAYKSVGYLPSHFESELEIRAEDTANLFEAYINKQINISDMGKKAG</sequence>
<dbReference type="Pfam" id="PF13432">
    <property type="entry name" value="TPR_16"/>
    <property type="match status" value="1"/>
</dbReference>